<evidence type="ECO:0000313" key="1">
    <source>
        <dbReference type="EMBL" id="GBN00533.1"/>
    </source>
</evidence>
<reference evidence="1 2" key="1">
    <citation type="journal article" date="2019" name="Sci. Rep.">
        <title>Orb-weaving spider Araneus ventricosus genome elucidates the spidroin gene catalogue.</title>
        <authorList>
            <person name="Kono N."/>
            <person name="Nakamura H."/>
            <person name="Ohtoshi R."/>
            <person name="Moran D.A.P."/>
            <person name="Shinohara A."/>
            <person name="Yoshida Y."/>
            <person name="Fujiwara M."/>
            <person name="Mori M."/>
            <person name="Tomita M."/>
            <person name="Arakawa K."/>
        </authorList>
    </citation>
    <scope>NUCLEOTIDE SEQUENCE [LARGE SCALE GENOMIC DNA]</scope>
</reference>
<protein>
    <submittedName>
        <fullName evidence="1">Uncharacterized protein</fullName>
    </submittedName>
</protein>
<sequence>MLNWGETRSSISKEKGWGEEDAGWTVEVWLVLNSLIAGGRGCSVTEVAICKNVGQDCGNGPIALSSTAKTIEGKKNQLIGIWTEKTG</sequence>
<organism evidence="1 2">
    <name type="scientific">Araneus ventricosus</name>
    <name type="common">Orbweaver spider</name>
    <name type="synonym">Epeira ventricosa</name>
    <dbReference type="NCBI Taxonomy" id="182803"/>
    <lineage>
        <taxon>Eukaryota</taxon>
        <taxon>Metazoa</taxon>
        <taxon>Ecdysozoa</taxon>
        <taxon>Arthropoda</taxon>
        <taxon>Chelicerata</taxon>
        <taxon>Arachnida</taxon>
        <taxon>Araneae</taxon>
        <taxon>Araneomorphae</taxon>
        <taxon>Entelegynae</taxon>
        <taxon>Araneoidea</taxon>
        <taxon>Araneidae</taxon>
        <taxon>Araneus</taxon>
    </lineage>
</organism>
<dbReference type="Proteomes" id="UP000499080">
    <property type="component" value="Unassembled WGS sequence"/>
</dbReference>
<proteinExistence type="predicted"/>
<comment type="caution">
    <text evidence="1">The sequence shown here is derived from an EMBL/GenBank/DDBJ whole genome shotgun (WGS) entry which is preliminary data.</text>
</comment>
<dbReference type="EMBL" id="BGPR01114286">
    <property type="protein sequence ID" value="GBN00533.1"/>
    <property type="molecule type" value="Genomic_DNA"/>
</dbReference>
<gene>
    <name evidence="1" type="ORF">AVEN_263889_1</name>
</gene>
<name>A0A4Y2KGJ9_ARAVE</name>
<evidence type="ECO:0000313" key="2">
    <source>
        <dbReference type="Proteomes" id="UP000499080"/>
    </source>
</evidence>
<keyword evidence="2" id="KW-1185">Reference proteome</keyword>
<accession>A0A4Y2KGJ9</accession>
<dbReference type="AlphaFoldDB" id="A0A4Y2KGJ9"/>